<dbReference type="CDD" id="cd06852">
    <property type="entry name" value="GT_MraY"/>
    <property type="match status" value="1"/>
</dbReference>
<feature type="binding site" evidence="9">
    <location>
        <position position="184"/>
    </location>
    <ligand>
        <name>Mg(2+)</name>
        <dbReference type="ChEBI" id="CHEBI:18420"/>
    </ligand>
</feature>
<feature type="transmembrane region" description="Helical" evidence="7">
    <location>
        <begin position="234"/>
        <end position="251"/>
    </location>
</feature>
<dbReference type="EMBL" id="LR134476">
    <property type="protein sequence ID" value="VEI12603.1"/>
    <property type="molecule type" value="Genomic_DNA"/>
</dbReference>
<dbReference type="HAMAP" id="MF_00038">
    <property type="entry name" value="MraY"/>
    <property type="match status" value="1"/>
</dbReference>
<evidence type="ECO:0000313" key="11">
    <source>
        <dbReference type="Proteomes" id="UP000269542"/>
    </source>
</evidence>
<dbReference type="InterPro" id="IPR018480">
    <property type="entry name" value="PNAcMuramoyl-5peptid_Trfase_CS"/>
</dbReference>
<comment type="subcellular location">
    <subcellularLocation>
        <location evidence="7">Cell membrane</location>
        <topology evidence="7">Multi-pass membrane protein</topology>
    </subcellularLocation>
    <subcellularLocation>
        <location evidence="1">Membrane</location>
        <topology evidence="1">Multi-pass membrane protein</topology>
    </subcellularLocation>
</comment>
<dbReference type="PANTHER" id="PTHR22926:SF5">
    <property type="entry name" value="PHOSPHO-N-ACETYLMURAMOYL-PENTAPEPTIDE-TRANSFERASE HOMOLOG"/>
    <property type="match status" value="1"/>
</dbReference>
<evidence type="ECO:0000256" key="2">
    <source>
        <dbReference type="ARBA" id="ARBA00005583"/>
    </source>
</evidence>
<keyword evidence="4 7" id="KW-0812">Transmembrane</keyword>
<evidence type="ECO:0000313" key="10">
    <source>
        <dbReference type="EMBL" id="VEI12603.1"/>
    </source>
</evidence>
<keyword evidence="7" id="KW-0132">Cell division</keyword>
<comment type="cofactor">
    <cofactor evidence="7 9">
        <name>Mg(2+)</name>
        <dbReference type="ChEBI" id="CHEBI:18420"/>
    </cofactor>
</comment>
<dbReference type="Pfam" id="PF10555">
    <property type="entry name" value="MraY_sig1"/>
    <property type="match status" value="1"/>
</dbReference>
<comment type="pathway">
    <text evidence="7">Cell wall biogenesis; peptidoglycan biosynthesis.</text>
</comment>
<dbReference type="GO" id="GO:0005886">
    <property type="term" value="C:plasma membrane"/>
    <property type="evidence" value="ECO:0007669"/>
    <property type="project" value="UniProtKB-SubCell"/>
</dbReference>
<dbReference type="InterPro" id="IPR003524">
    <property type="entry name" value="PNAcMuramoyl-5peptid_Trfase"/>
</dbReference>
<dbReference type="PROSITE" id="PS01347">
    <property type="entry name" value="MRAY_1"/>
    <property type="match status" value="1"/>
</dbReference>
<evidence type="ECO:0000256" key="5">
    <source>
        <dbReference type="ARBA" id="ARBA00022989"/>
    </source>
</evidence>
<dbReference type="PROSITE" id="PS01348">
    <property type="entry name" value="MRAY_2"/>
    <property type="match status" value="1"/>
</dbReference>
<keyword evidence="3 7" id="KW-0808">Transferase</keyword>
<dbReference type="GO" id="GO:0046872">
    <property type="term" value="F:metal ion binding"/>
    <property type="evidence" value="ECO:0007669"/>
    <property type="project" value="UniProtKB-KW"/>
</dbReference>
<keyword evidence="11" id="KW-1185">Reference proteome</keyword>
<comment type="similarity">
    <text evidence="2 7">Belongs to the glycosyltransferase 4 family. MraY subfamily.</text>
</comment>
<dbReference type="GO" id="GO:0009252">
    <property type="term" value="P:peptidoglycan biosynthetic process"/>
    <property type="evidence" value="ECO:0007669"/>
    <property type="project" value="UniProtKB-UniRule"/>
</dbReference>
<gene>
    <name evidence="7 10" type="primary">mraY</name>
    <name evidence="10" type="ORF">NCTC13354_00291</name>
</gene>
<proteinExistence type="inferred from homology"/>
<keyword evidence="6 7" id="KW-0472">Membrane</keyword>
<evidence type="ECO:0000256" key="4">
    <source>
        <dbReference type="ARBA" id="ARBA00022692"/>
    </source>
</evidence>
<evidence type="ECO:0000256" key="8">
    <source>
        <dbReference type="NCBIfam" id="TIGR00445"/>
    </source>
</evidence>
<keyword evidence="7 9" id="KW-0479">Metal-binding</keyword>
<feature type="transmembrane region" description="Helical" evidence="7">
    <location>
        <begin position="191"/>
        <end position="213"/>
    </location>
</feature>
<evidence type="ECO:0000256" key="1">
    <source>
        <dbReference type="ARBA" id="ARBA00004141"/>
    </source>
</evidence>
<dbReference type="InterPro" id="IPR000715">
    <property type="entry name" value="Glycosyl_transferase_4"/>
</dbReference>
<keyword evidence="7" id="KW-0961">Cell wall biogenesis/degradation</keyword>
<dbReference type="KEGG" id="tbw:NCTC13354_00291"/>
<feature type="transmembrane region" description="Helical" evidence="7">
    <location>
        <begin position="78"/>
        <end position="96"/>
    </location>
</feature>
<dbReference type="Proteomes" id="UP000269542">
    <property type="component" value="Chromosome"/>
</dbReference>
<comment type="catalytic activity">
    <reaction evidence="7">
        <text>UDP-N-acetyl-alpha-D-muramoyl-L-alanyl-gamma-D-glutamyl-meso-2,6-diaminopimeloyl-D-alanyl-D-alanine + di-trans,octa-cis-undecaprenyl phosphate = di-trans,octa-cis-undecaprenyl diphospho-N-acetyl-alpha-D-muramoyl-L-alanyl-D-glutamyl-meso-2,6-diaminopimeloyl-D-alanyl-D-alanine + UMP</text>
        <dbReference type="Rhea" id="RHEA:28386"/>
        <dbReference type="ChEBI" id="CHEBI:57865"/>
        <dbReference type="ChEBI" id="CHEBI:60392"/>
        <dbReference type="ChEBI" id="CHEBI:61386"/>
        <dbReference type="ChEBI" id="CHEBI:61387"/>
        <dbReference type="EC" id="2.7.8.13"/>
    </reaction>
</comment>
<reference evidence="10 11" key="1">
    <citation type="submission" date="2018-12" db="EMBL/GenBank/DDBJ databases">
        <authorList>
            <consortium name="Pathogen Informatics"/>
        </authorList>
    </citation>
    <scope>NUCLEOTIDE SEQUENCE [LARGE SCALE GENOMIC DNA]</scope>
    <source>
        <strain evidence="10 11">NCTC13354</strain>
    </source>
</reference>
<feature type="transmembrane region" description="Helical" evidence="7">
    <location>
        <begin position="284"/>
        <end position="302"/>
    </location>
</feature>
<dbReference type="GO" id="GO:0008963">
    <property type="term" value="F:phospho-N-acetylmuramoyl-pentapeptide-transferase activity"/>
    <property type="evidence" value="ECO:0007669"/>
    <property type="project" value="UniProtKB-UniRule"/>
</dbReference>
<dbReference type="GO" id="GO:0008360">
    <property type="term" value="P:regulation of cell shape"/>
    <property type="evidence" value="ECO:0007669"/>
    <property type="project" value="UniProtKB-KW"/>
</dbReference>
<feature type="binding site" evidence="9">
    <location>
        <position position="263"/>
    </location>
    <ligand>
        <name>Mg(2+)</name>
        <dbReference type="ChEBI" id="CHEBI:18420"/>
    </ligand>
</feature>
<dbReference type="GO" id="GO:0051301">
    <property type="term" value="P:cell division"/>
    <property type="evidence" value="ECO:0007669"/>
    <property type="project" value="UniProtKB-KW"/>
</dbReference>
<feature type="transmembrane region" description="Helical" evidence="7">
    <location>
        <begin position="334"/>
        <end position="355"/>
    </location>
</feature>
<feature type="transmembrane region" description="Helical" evidence="7">
    <location>
        <begin position="154"/>
        <end position="179"/>
    </location>
</feature>
<feature type="transmembrane region" description="Helical" evidence="7">
    <location>
        <begin position="52"/>
        <end position="71"/>
    </location>
</feature>
<keyword evidence="7" id="KW-0133">Cell shape</keyword>
<dbReference type="RefSeq" id="WP_126415793.1">
    <property type="nucleotide sequence ID" value="NZ_LR134476.1"/>
</dbReference>
<dbReference type="NCBIfam" id="TIGR00445">
    <property type="entry name" value="mraY"/>
    <property type="match status" value="1"/>
</dbReference>
<keyword evidence="7" id="KW-0573">Peptidoglycan synthesis</keyword>
<evidence type="ECO:0000256" key="9">
    <source>
        <dbReference type="PIRSR" id="PIRSR600715-1"/>
    </source>
</evidence>
<dbReference type="GO" id="GO:0051992">
    <property type="term" value="F:UDP-N-acetylmuramoyl-L-alanyl-D-glutamyl-meso-2,6-diaminopimelyl-D-alanyl-D-alanine:undecaprenyl-phosphate transferase activity"/>
    <property type="evidence" value="ECO:0007669"/>
    <property type="project" value="RHEA"/>
</dbReference>
<dbReference type="AlphaFoldDB" id="A0A448PCD2"/>
<feature type="transmembrane region" description="Helical" evidence="7">
    <location>
        <begin position="116"/>
        <end position="133"/>
    </location>
</feature>
<accession>A0A448PCD2</accession>
<keyword evidence="7 9" id="KW-0460">Magnesium</keyword>
<keyword evidence="7" id="KW-1003">Cell membrane</keyword>
<keyword evidence="7" id="KW-0131">Cell cycle</keyword>
<organism evidence="10 11">
    <name type="scientific">Trueperella bialowiezensis</name>
    <dbReference type="NCBI Taxonomy" id="312285"/>
    <lineage>
        <taxon>Bacteria</taxon>
        <taxon>Bacillati</taxon>
        <taxon>Actinomycetota</taxon>
        <taxon>Actinomycetes</taxon>
        <taxon>Actinomycetales</taxon>
        <taxon>Actinomycetaceae</taxon>
        <taxon>Trueperella</taxon>
    </lineage>
</organism>
<evidence type="ECO:0000256" key="6">
    <source>
        <dbReference type="ARBA" id="ARBA00023136"/>
    </source>
</evidence>
<dbReference type="EC" id="2.7.8.13" evidence="7 8"/>
<dbReference type="UniPathway" id="UPA00219"/>
<sequence length="361" mass="38576">MLAILIALATSLLISLFGTPAFVKFLRARSYGQYIREDGPTTHLVKRGTPTMGGIIIIIATVMGYVMANVLSQRGPNASGILLLGLMVGLGFIGFLDDYAKIRNERSLGLTPMGKIIGQGVVGIAFAVGALQFKNDLNRTPASMRISIVRDTQISLAFAGVAIGVVLFIIWANFLITAWSNAVNLTDGLDGLAAGAASIAFGAYTILTIWQSYQSCQSVVNPTPGCYDVRDPRDLAIICAAIVGACLGFLWHNTSPAAIFMGDTGSLALGGAFAGVSILTKTQFLAVLIGGLFVIIVFSNIIQVGSFKLTGKRVFKMAPLHHHFELKGWKEVTIVVRFWLIEALLAAAGMGLFYAEWLAQR</sequence>
<feature type="transmembrane region" description="Helical" evidence="7">
    <location>
        <begin position="257"/>
        <end position="279"/>
    </location>
</feature>
<dbReference type="OrthoDB" id="9805475at2"/>
<dbReference type="Pfam" id="PF00953">
    <property type="entry name" value="Glycos_transf_4"/>
    <property type="match status" value="1"/>
</dbReference>
<name>A0A448PCD2_9ACTO</name>
<dbReference type="GO" id="GO:0071555">
    <property type="term" value="P:cell wall organization"/>
    <property type="evidence" value="ECO:0007669"/>
    <property type="project" value="UniProtKB-KW"/>
</dbReference>
<keyword evidence="5 7" id="KW-1133">Transmembrane helix</keyword>
<comment type="function">
    <text evidence="7">Catalyzes the initial step of the lipid cycle reactions in the biosynthesis of the cell wall peptidoglycan: transfers peptidoglycan precursor phospho-MurNAc-pentapeptide from UDP-MurNAc-pentapeptide onto the lipid carrier undecaprenyl phosphate, yielding undecaprenyl-pyrophosphoryl-MurNAc-pentapeptide, known as lipid I.</text>
</comment>
<protein>
    <recommendedName>
        <fullName evidence="7 8">Phospho-N-acetylmuramoyl-pentapeptide-transferase</fullName>
        <ecNumber evidence="7 8">2.7.8.13</ecNumber>
    </recommendedName>
    <alternativeName>
        <fullName evidence="7">UDP-MurNAc-pentapeptide phosphotransferase</fullName>
    </alternativeName>
</protein>
<evidence type="ECO:0000256" key="7">
    <source>
        <dbReference type="HAMAP-Rule" id="MF_00038"/>
    </source>
</evidence>
<evidence type="ECO:0000256" key="3">
    <source>
        <dbReference type="ARBA" id="ARBA00022679"/>
    </source>
</evidence>
<dbReference type="PANTHER" id="PTHR22926">
    <property type="entry name" value="PHOSPHO-N-ACETYLMURAMOYL-PENTAPEPTIDE-TRANSFERASE"/>
    <property type="match status" value="1"/>
</dbReference>